<evidence type="ECO:0000256" key="3">
    <source>
        <dbReference type="ARBA" id="ARBA00023163"/>
    </source>
</evidence>
<keyword evidence="7" id="KW-1185">Reference proteome</keyword>
<name>A0A4R4RTW0_9ACTN</name>
<dbReference type="Proteomes" id="UP000295621">
    <property type="component" value="Unassembled WGS sequence"/>
</dbReference>
<dbReference type="OrthoDB" id="3192968at2"/>
<dbReference type="PANTHER" id="PTHR30055:SF234">
    <property type="entry name" value="HTH-TYPE TRANSCRIPTIONAL REGULATOR BETI"/>
    <property type="match status" value="1"/>
</dbReference>
<feature type="domain" description="HTH tetR-type" evidence="5">
    <location>
        <begin position="22"/>
        <end position="81"/>
    </location>
</feature>
<dbReference type="Gene3D" id="1.10.357.10">
    <property type="entry name" value="Tetracycline Repressor, domain 2"/>
    <property type="match status" value="1"/>
</dbReference>
<dbReference type="Pfam" id="PF00440">
    <property type="entry name" value="TetR_N"/>
    <property type="match status" value="1"/>
</dbReference>
<dbReference type="Pfam" id="PF21597">
    <property type="entry name" value="TetR_C_43"/>
    <property type="match status" value="1"/>
</dbReference>
<dbReference type="RefSeq" id="WP_131981923.1">
    <property type="nucleotide sequence ID" value="NZ_SMKL01000018.1"/>
</dbReference>
<accession>A0A4R4RTW0</accession>
<keyword evidence="3" id="KW-0804">Transcription</keyword>
<evidence type="ECO:0000256" key="2">
    <source>
        <dbReference type="ARBA" id="ARBA00023125"/>
    </source>
</evidence>
<reference evidence="6 7" key="1">
    <citation type="submission" date="2019-02" db="EMBL/GenBank/DDBJ databases">
        <title>Draft genome sequences of novel Actinobacteria.</title>
        <authorList>
            <person name="Sahin N."/>
            <person name="Ay H."/>
            <person name="Saygin H."/>
        </authorList>
    </citation>
    <scope>NUCLEOTIDE SEQUENCE [LARGE SCALE GENOMIC DNA]</scope>
    <source>
        <strain evidence="6 7">KC603</strain>
    </source>
</reference>
<dbReference type="PRINTS" id="PR00455">
    <property type="entry name" value="HTHTETR"/>
</dbReference>
<proteinExistence type="predicted"/>
<keyword evidence="2 4" id="KW-0238">DNA-binding</keyword>
<dbReference type="InterPro" id="IPR050109">
    <property type="entry name" value="HTH-type_TetR-like_transc_reg"/>
</dbReference>
<dbReference type="GO" id="GO:0003700">
    <property type="term" value="F:DNA-binding transcription factor activity"/>
    <property type="evidence" value="ECO:0007669"/>
    <property type="project" value="TreeGrafter"/>
</dbReference>
<dbReference type="SUPFAM" id="SSF46689">
    <property type="entry name" value="Homeodomain-like"/>
    <property type="match status" value="1"/>
</dbReference>
<organism evidence="6 7">
    <name type="scientific">Jiangella ureilytica</name>
    <dbReference type="NCBI Taxonomy" id="2530374"/>
    <lineage>
        <taxon>Bacteria</taxon>
        <taxon>Bacillati</taxon>
        <taxon>Actinomycetota</taxon>
        <taxon>Actinomycetes</taxon>
        <taxon>Jiangellales</taxon>
        <taxon>Jiangellaceae</taxon>
        <taxon>Jiangella</taxon>
    </lineage>
</organism>
<keyword evidence="1" id="KW-0805">Transcription regulation</keyword>
<dbReference type="AlphaFoldDB" id="A0A4R4RTW0"/>
<gene>
    <name evidence="6" type="ORF">E1212_10145</name>
</gene>
<sequence>MTDADETTSGVLGRRPMRADARRNYEKLLAAAREAFAAAGMGASLEDIARRAEVGIGTLYRHFPTRQDLFEAVYVDEVEVLCRAADEVAELPPWEALAAWLRRFVGYTATKRAIAEALNHRSAVFASGWKLVSAAGEPLLRRAQESGEARPDASFDDVIRLVGGVTMYPFADPAQLERVLTMALDGVRVRPSR</sequence>
<dbReference type="GO" id="GO:0000976">
    <property type="term" value="F:transcription cis-regulatory region binding"/>
    <property type="evidence" value="ECO:0007669"/>
    <property type="project" value="TreeGrafter"/>
</dbReference>
<dbReference type="InterPro" id="IPR036271">
    <property type="entry name" value="Tet_transcr_reg_TetR-rel_C_sf"/>
</dbReference>
<dbReference type="InterPro" id="IPR049445">
    <property type="entry name" value="TetR_SbtR-like_C"/>
</dbReference>
<evidence type="ECO:0000259" key="5">
    <source>
        <dbReference type="PROSITE" id="PS50977"/>
    </source>
</evidence>
<dbReference type="SUPFAM" id="SSF48498">
    <property type="entry name" value="Tetracyclin repressor-like, C-terminal domain"/>
    <property type="match status" value="1"/>
</dbReference>
<dbReference type="PANTHER" id="PTHR30055">
    <property type="entry name" value="HTH-TYPE TRANSCRIPTIONAL REGULATOR RUTR"/>
    <property type="match status" value="1"/>
</dbReference>
<evidence type="ECO:0000313" key="7">
    <source>
        <dbReference type="Proteomes" id="UP000295621"/>
    </source>
</evidence>
<evidence type="ECO:0000256" key="4">
    <source>
        <dbReference type="PROSITE-ProRule" id="PRU00335"/>
    </source>
</evidence>
<comment type="caution">
    <text evidence="6">The sequence shown here is derived from an EMBL/GenBank/DDBJ whole genome shotgun (WGS) entry which is preliminary data.</text>
</comment>
<evidence type="ECO:0000313" key="6">
    <source>
        <dbReference type="EMBL" id="TDC51963.1"/>
    </source>
</evidence>
<feature type="DNA-binding region" description="H-T-H motif" evidence="4">
    <location>
        <begin position="44"/>
        <end position="63"/>
    </location>
</feature>
<protein>
    <submittedName>
        <fullName evidence="6">TetR/AcrR family transcriptional regulator</fullName>
    </submittedName>
</protein>
<dbReference type="InterPro" id="IPR001647">
    <property type="entry name" value="HTH_TetR"/>
</dbReference>
<evidence type="ECO:0000256" key="1">
    <source>
        <dbReference type="ARBA" id="ARBA00023015"/>
    </source>
</evidence>
<dbReference type="InterPro" id="IPR009057">
    <property type="entry name" value="Homeodomain-like_sf"/>
</dbReference>
<dbReference type="EMBL" id="SMKL01000018">
    <property type="protein sequence ID" value="TDC51963.1"/>
    <property type="molecule type" value="Genomic_DNA"/>
</dbReference>
<dbReference type="PROSITE" id="PS50977">
    <property type="entry name" value="HTH_TETR_2"/>
    <property type="match status" value="1"/>
</dbReference>